<accession>A0A087DQL2</accession>
<evidence type="ECO:0000313" key="1">
    <source>
        <dbReference type="EMBL" id="KFI97812.1"/>
    </source>
</evidence>
<dbReference type="STRING" id="762211.BSTEL_0623"/>
<dbReference type="OrthoDB" id="5198664at2"/>
<gene>
    <name evidence="1" type="ORF">BSTEL_0623</name>
</gene>
<dbReference type="EMBL" id="JGZP01000011">
    <property type="protein sequence ID" value="KFI97812.1"/>
    <property type="molecule type" value="Genomic_DNA"/>
</dbReference>
<evidence type="ECO:0000313" key="2">
    <source>
        <dbReference type="Proteomes" id="UP000029004"/>
    </source>
</evidence>
<sequence>MSTPKQPQDHKPKKGPRTVTVQDVTVTVDPDVFDDLDVLEMLYRIQSADEDGGDDSDALAIVPFLMRILGPSYKPAKDALRDPDTGRIPLEKVGAFLGDLMGKLAPNS</sequence>
<comment type="caution">
    <text evidence="1">The sequence shown here is derived from an EMBL/GenBank/DDBJ whole genome shotgun (WGS) entry which is preliminary data.</text>
</comment>
<dbReference type="Proteomes" id="UP000029004">
    <property type="component" value="Unassembled WGS sequence"/>
</dbReference>
<name>A0A087DQL2_9BIFI</name>
<proteinExistence type="predicted"/>
<dbReference type="RefSeq" id="WP_034527585.1">
    <property type="nucleotide sequence ID" value="NZ_JGZP01000011.1"/>
</dbReference>
<dbReference type="eggNOG" id="ENOG5033HTV">
    <property type="taxonomic scope" value="Bacteria"/>
</dbReference>
<protein>
    <submittedName>
        <fullName evidence="1">Uncharacterized protein</fullName>
    </submittedName>
</protein>
<reference evidence="1 2" key="1">
    <citation type="submission" date="2014-03" db="EMBL/GenBank/DDBJ databases">
        <title>Genomics of Bifidobacteria.</title>
        <authorList>
            <person name="Ventura M."/>
            <person name="Milani C."/>
            <person name="Lugli G.A."/>
        </authorList>
    </citation>
    <scope>NUCLEOTIDE SEQUENCE [LARGE SCALE GENOMIC DNA]</scope>
    <source>
        <strain evidence="1 2">DSM 23968</strain>
    </source>
</reference>
<organism evidence="1 2">
    <name type="scientific">Bifidobacterium stellenboschense</name>
    <dbReference type="NCBI Taxonomy" id="762211"/>
    <lineage>
        <taxon>Bacteria</taxon>
        <taxon>Bacillati</taxon>
        <taxon>Actinomycetota</taxon>
        <taxon>Actinomycetes</taxon>
        <taxon>Bifidobacteriales</taxon>
        <taxon>Bifidobacteriaceae</taxon>
        <taxon>Bifidobacterium</taxon>
    </lineage>
</organism>
<keyword evidence="2" id="KW-1185">Reference proteome</keyword>
<dbReference type="AlphaFoldDB" id="A0A087DQL2"/>